<organism evidence="1 2">
    <name type="scientific">Thelephora ganbajun</name>
    <name type="common">Ganba fungus</name>
    <dbReference type="NCBI Taxonomy" id="370292"/>
    <lineage>
        <taxon>Eukaryota</taxon>
        <taxon>Fungi</taxon>
        <taxon>Dikarya</taxon>
        <taxon>Basidiomycota</taxon>
        <taxon>Agaricomycotina</taxon>
        <taxon>Agaricomycetes</taxon>
        <taxon>Thelephorales</taxon>
        <taxon>Thelephoraceae</taxon>
        <taxon>Thelephora</taxon>
    </lineage>
</organism>
<reference evidence="1" key="2">
    <citation type="journal article" date="2020" name="Nat. Commun.">
        <title>Large-scale genome sequencing of mycorrhizal fungi provides insights into the early evolution of symbiotic traits.</title>
        <authorList>
            <person name="Miyauchi S."/>
            <person name="Kiss E."/>
            <person name="Kuo A."/>
            <person name="Drula E."/>
            <person name="Kohler A."/>
            <person name="Sanchez-Garcia M."/>
            <person name="Morin E."/>
            <person name="Andreopoulos B."/>
            <person name="Barry K.W."/>
            <person name="Bonito G."/>
            <person name="Buee M."/>
            <person name="Carver A."/>
            <person name="Chen C."/>
            <person name="Cichocki N."/>
            <person name="Clum A."/>
            <person name="Culley D."/>
            <person name="Crous P.W."/>
            <person name="Fauchery L."/>
            <person name="Girlanda M."/>
            <person name="Hayes R.D."/>
            <person name="Keri Z."/>
            <person name="LaButti K."/>
            <person name="Lipzen A."/>
            <person name="Lombard V."/>
            <person name="Magnuson J."/>
            <person name="Maillard F."/>
            <person name="Murat C."/>
            <person name="Nolan M."/>
            <person name="Ohm R.A."/>
            <person name="Pangilinan J."/>
            <person name="Pereira M.F."/>
            <person name="Perotto S."/>
            <person name="Peter M."/>
            <person name="Pfister S."/>
            <person name="Riley R."/>
            <person name="Sitrit Y."/>
            <person name="Stielow J.B."/>
            <person name="Szollosi G."/>
            <person name="Zifcakova L."/>
            <person name="Stursova M."/>
            <person name="Spatafora J.W."/>
            <person name="Tedersoo L."/>
            <person name="Vaario L.M."/>
            <person name="Yamada A."/>
            <person name="Yan M."/>
            <person name="Wang P."/>
            <person name="Xu J."/>
            <person name="Bruns T."/>
            <person name="Baldrian P."/>
            <person name="Vilgalys R."/>
            <person name="Dunand C."/>
            <person name="Henrissat B."/>
            <person name="Grigoriev I.V."/>
            <person name="Hibbett D."/>
            <person name="Nagy L.G."/>
            <person name="Martin F.M."/>
        </authorList>
    </citation>
    <scope>NUCLEOTIDE SEQUENCE</scope>
    <source>
        <strain evidence="1">P2</strain>
    </source>
</reference>
<reference evidence="1" key="1">
    <citation type="submission" date="2019-10" db="EMBL/GenBank/DDBJ databases">
        <authorList>
            <consortium name="DOE Joint Genome Institute"/>
            <person name="Kuo A."/>
            <person name="Miyauchi S."/>
            <person name="Kiss E."/>
            <person name="Drula E."/>
            <person name="Kohler A."/>
            <person name="Sanchez-Garcia M."/>
            <person name="Andreopoulos B."/>
            <person name="Barry K.W."/>
            <person name="Bonito G."/>
            <person name="Buee M."/>
            <person name="Carver A."/>
            <person name="Chen C."/>
            <person name="Cichocki N."/>
            <person name="Clum A."/>
            <person name="Culley D."/>
            <person name="Crous P.W."/>
            <person name="Fauchery L."/>
            <person name="Girlanda M."/>
            <person name="Hayes R."/>
            <person name="Keri Z."/>
            <person name="Labutti K."/>
            <person name="Lipzen A."/>
            <person name="Lombard V."/>
            <person name="Magnuson J."/>
            <person name="Maillard F."/>
            <person name="Morin E."/>
            <person name="Murat C."/>
            <person name="Nolan M."/>
            <person name="Ohm R."/>
            <person name="Pangilinan J."/>
            <person name="Pereira M."/>
            <person name="Perotto S."/>
            <person name="Peter M."/>
            <person name="Riley R."/>
            <person name="Sitrit Y."/>
            <person name="Stielow B."/>
            <person name="Szollosi G."/>
            <person name="Zifcakova L."/>
            <person name="Stursova M."/>
            <person name="Spatafora J.W."/>
            <person name="Tedersoo L."/>
            <person name="Vaario L.-M."/>
            <person name="Yamada A."/>
            <person name="Yan M."/>
            <person name="Wang P."/>
            <person name="Xu J."/>
            <person name="Bruns T."/>
            <person name="Baldrian P."/>
            <person name="Vilgalys R."/>
            <person name="Henrissat B."/>
            <person name="Grigoriev I.V."/>
            <person name="Hibbett D."/>
            <person name="Nagy L.G."/>
            <person name="Martin F.M."/>
        </authorList>
    </citation>
    <scope>NUCLEOTIDE SEQUENCE</scope>
    <source>
        <strain evidence="1">P2</strain>
    </source>
</reference>
<protein>
    <submittedName>
        <fullName evidence="1">Uncharacterized protein</fullName>
    </submittedName>
</protein>
<accession>A0ACB6ZE64</accession>
<evidence type="ECO:0000313" key="2">
    <source>
        <dbReference type="Proteomes" id="UP000886501"/>
    </source>
</evidence>
<keyword evidence="2" id="KW-1185">Reference proteome</keyword>
<dbReference type="EMBL" id="MU118024">
    <property type="protein sequence ID" value="KAF9647897.1"/>
    <property type="molecule type" value="Genomic_DNA"/>
</dbReference>
<dbReference type="Proteomes" id="UP000886501">
    <property type="component" value="Unassembled WGS sequence"/>
</dbReference>
<name>A0ACB6ZE64_THEGA</name>
<gene>
    <name evidence="1" type="ORF">BDM02DRAFT_3116385</name>
</gene>
<sequence length="246" mass="27190">MTTYVINKAGLKLFEQHLKRYEPAHPLYETYTDDNGRQKRRKRETPPGLSKRDARILKSVKKRAHRLDAGLNICGFRVGLTFFVGVIPGAGDALNAVLGYWLIVRKAQQADIPPWLYYRMVGNQAIATIIGFVPVIGDIGIAVFKTNSRNAALLEEYLRIRGEEFLKVQADRVEDPEVVKPGAGKEEADEIPGKAPSQSRFGFFRRSSKKVPTGDAPAGGKDETKPEGPKSSGRGDPKGKGKEKSQ</sequence>
<proteinExistence type="predicted"/>
<comment type="caution">
    <text evidence="1">The sequence shown here is derived from an EMBL/GenBank/DDBJ whole genome shotgun (WGS) entry which is preliminary data.</text>
</comment>
<evidence type="ECO:0000313" key="1">
    <source>
        <dbReference type="EMBL" id="KAF9647897.1"/>
    </source>
</evidence>